<keyword evidence="7" id="KW-0808">Transferase</keyword>
<dbReference type="AlphaFoldDB" id="A0A4S2MHB2"/>
<evidence type="ECO:0000256" key="2">
    <source>
        <dbReference type="ARBA" id="ARBA00004496"/>
    </source>
</evidence>
<dbReference type="GO" id="GO:0005737">
    <property type="term" value="C:cytoplasm"/>
    <property type="evidence" value="ECO:0007669"/>
    <property type="project" value="UniProtKB-SubCell"/>
</dbReference>
<dbReference type="Gene3D" id="3.40.50.150">
    <property type="entry name" value="Vaccinia Virus protein VP39"/>
    <property type="match status" value="1"/>
</dbReference>
<dbReference type="EC" id="2.1.1.60" evidence="3"/>
<proteinExistence type="predicted"/>
<evidence type="ECO:0000256" key="1">
    <source>
        <dbReference type="ARBA" id="ARBA00004123"/>
    </source>
</evidence>
<keyword evidence="6" id="KW-0489">Methyltransferase</keyword>
<name>A0A4S2MHB2_OPIFE</name>
<dbReference type="GO" id="GO:0005634">
    <property type="term" value="C:nucleus"/>
    <property type="evidence" value="ECO:0007669"/>
    <property type="project" value="UniProtKB-SubCell"/>
</dbReference>
<evidence type="ECO:0000256" key="8">
    <source>
        <dbReference type="ARBA" id="ARBA00023242"/>
    </source>
</evidence>
<dbReference type="STRING" id="147828.A0A4S2MHB2"/>
<keyword evidence="8" id="KW-0539">Nucleus</keyword>
<dbReference type="InterPro" id="IPR029063">
    <property type="entry name" value="SAM-dependent_MTases_sf"/>
</dbReference>
<dbReference type="InterPro" id="IPR019410">
    <property type="entry name" value="Methyltransf_16"/>
</dbReference>
<evidence type="ECO:0000256" key="4">
    <source>
        <dbReference type="ARBA" id="ARBA00020594"/>
    </source>
</evidence>
<organism evidence="9 10">
    <name type="scientific">Opisthorchis felineus</name>
    <dbReference type="NCBI Taxonomy" id="147828"/>
    <lineage>
        <taxon>Eukaryota</taxon>
        <taxon>Metazoa</taxon>
        <taxon>Spiralia</taxon>
        <taxon>Lophotrochozoa</taxon>
        <taxon>Platyhelminthes</taxon>
        <taxon>Trematoda</taxon>
        <taxon>Digenea</taxon>
        <taxon>Opisthorchiida</taxon>
        <taxon>Opisthorchiata</taxon>
        <taxon>Opisthorchiidae</taxon>
        <taxon>Opisthorchis</taxon>
    </lineage>
</organism>
<dbReference type="PANTHER" id="PTHR13539:SF3">
    <property type="entry name" value="CALMODULIN-LYSINE N-METHYLTRANSFERASE"/>
    <property type="match status" value="1"/>
</dbReference>
<dbReference type="GO" id="GO:0018025">
    <property type="term" value="F:calmodulin-lysine N-methyltransferase activity"/>
    <property type="evidence" value="ECO:0007669"/>
    <property type="project" value="UniProtKB-EC"/>
</dbReference>
<evidence type="ECO:0000313" key="10">
    <source>
        <dbReference type="Proteomes" id="UP000308267"/>
    </source>
</evidence>
<reference evidence="9 10" key="1">
    <citation type="journal article" date="2019" name="BMC Genomics">
        <title>New insights from Opisthorchis felineus genome: update on genomics of the epidemiologically important liver flukes.</title>
        <authorList>
            <person name="Ershov N.I."/>
            <person name="Mordvinov V.A."/>
            <person name="Prokhortchouk E.B."/>
            <person name="Pakharukova M.Y."/>
            <person name="Gunbin K.V."/>
            <person name="Ustyantsev K."/>
            <person name="Genaev M.A."/>
            <person name="Blinov A.G."/>
            <person name="Mazur A."/>
            <person name="Boulygina E."/>
            <person name="Tsygankova S."/>
            <person name="Khrameeva E."/>
            <person name="Chekanov N."/>
            <person name="Fan G."/>
            <person name="Xiao A."/>
            <person name="Zhang H."/>
            <person name="Xu X."/>
            <person name="Yang H."/>
            <person name="Solovyev V."/>
            <person name="Lee S.M."/>
            <person name="Liu X."/>
            <person name="Afonnikov D.A."/>
            <person name="Skryabin K.G."/>
        </authorList>
    </citation>
    <scope>NUCLEOTIDE SEQUENCE [LARGE SCALE GENOMIC DNA]</scope>
    <source>
        <strain evidence="9">AK-0245</strain>
        <tissue evidence="9">Whole organism</tissue>
    </source>
</reference>
<evidence type="ECO:0000256" key="5">
    <source>
        <dbReference type="ARBA" id="ARBA00022490"/>
    </source>
</evidence>
<evidence type="ECO:0000313" key="9">
    <source>
        <dbReference type="EMBL" id="TGZ76075.1"/>
    </source>
</evidence>
<gene>
    <name evidence="9" type="ORF">CRM22_000014</name>
</gene>
<dbReference type="GO" id="GO:0032259">
    <property type="term" value="P:methylation"/>
    <property type="evidence" value="ECO:0007669"/>
    <property type="project" value="UniProtKB-KW"/>
</dbReference>
<dbReference type="EMBL" id="SJOL01000002">
    <property type="protein sequence ID" value="TGZ76075.1"/>
    <property type="molecule type" value="Genomic_DNA"/>
</dbReference>
<evidence type="ECO:0000256" key="3">
    <source>
        <dbReference type="ARBA" id="ARBA00011914"/>
    </source>
</evidence>
<keyword evidence="5" id="KW-0963">Cytoplasm</keyword>
<dbReference type="PANTHER" id="PTHR13539">
    <property type="entry name" value="CALMODULIN-LYSINE N-METHYLTRANSFERASE"/>
    <property type="match status" value="1"/>
</dbReference>
<dbReference type="OrthoDB" id="413520at2759"/>
<protein>
    <recommendedName>
        <fullName evidence="4">Calmodulin-lysine N-methyltransferase</fullName>
        <ecNumber evidence="3">2.1.1.60</ecNumber>
    </recommendedName>
</protein>
<dbReference type="InterPro" id="IPR025800">
    <property type="entry name" value="CaM-Lys-N-MeTrfase"/>
</dbReference>
<sequence length="343" mass="38328">MDNSMKGAKTRWKILAGAVLGHRSLEAASEEHHISGKMSLKLFKTSPPLTYGDTDSTEVNLNSSDWVELTPYDPQQSQIPCTSRTLRLNIGNSLCWAGDSAHHLDERLRILSGFDNTGNVRLWLSELLLAHVFLVPHFYPVLWSRLNLSVERVCELGAGMSGAVGLSVSLSPSSLKPHYILLSDGNDRCVKNLMKVVRYHLRRLDRLDTSTKFEVAKLVWPNQSTEQLSIPDRFRHSFQLVLAADCFFQTGSHRGLLTTIDQLLACDYPATFIALAPLRGKTLPQFTSLAQASGTWLVTCLAPTDYISSSLLTYLLDCVPVDQHILWDSILGHLLVLERKMNE</sequence>
<dbReference type="Proteomes" id="UP000308267">
    <property type="component" value="Unassembled WGS sequence"/>
</dbReference>
<comment type="subcellular location">
    <subcellularLocation>
        <location evidence="2">Cytoplasm</location>
    </subcellularLocation>
    <subcellularLocation>
        <location evidence="1">Nucleus</location>
    </subcellularLocation>
</comment>
<comment type="caution">
    <text evidence="9">The sequence shown here is derived from an EMBL/GenBank/DDBJ whole genome shotgun (WGS) entry which is preliminary data.</text>
</comment>
<accession>A0A4S2MHB2</accession>
<keyword evidence="10" id="KW-1185">Reference proteome</keyword>
<evidence type="ECO:0000256" key="6">
    <source>
        <dbReference type="ARBA" id="ARBA00022603"/>
    </source>
</evidence>
<dbReference type="Pfam" id="PF10294">
    <property type="entry name" value="Methyltransf_16"/>
    <property type="match status" value="1"/>
</dbReference>
<evidence type="ECO:0000256" key="7">
    <source>
        <dbReference type="ARBA" id="ARBA00022679"/>
    </source>
</evidence>